<dbReference type="NCBIfam" id="TIGR03069">
    <property type="entry name" value="PS_II_S4"/>
    <property type="match status" value="1"/>
</dbReference>
<dbReference type="OrthoDB" id="4150at2759"/>
<dbReference type="EMBL" id="KK100759">
    <property type="protein sequence ID" value="KIZ03914.1"/>
    <property type="molecule type" value="Genomic_DNA"/>
</dbReference>
<dbReference type="Gene3D" id="3.30.1370.160">
    <property type="match status" value="1"/>
</dbReference>
<protein>
    <submittedName>
        <fullName evidence="4">Putative RNA-binding protein ylmH</fullName>
    </submittedName>
</protein>
<dbReference type="AlphaFoldDB" id="A0A0D2LAU8"/>
<dbReference type="STRING" id="145388.A0A0D2LAU8"/>
<feature type="domain" description="RNA-binding S4" evidence="3">
    <location>
        <begin position="241"/>
        <end position="305"/>
    </location>
</feature>
<evidence type="ECO:0000256" key="1">
    <source>
        <dbReference type="PROSITE-ProRule" id="PRU00182"/>
    </source>
</evidence>
<dbReference type="CDD" id="cd00165">
    <property type="entry name" value="S4"/>
    <property type="match status" value="1"/>
</dbReference>
<keyword evidence="1" id="KW-0694">RNA-binding</keyword>
<dbReference type="InterPro" id="IPR012677">
    <property type="entry name" value="Nucleotide-bd_a/b_plait_sf"/>
</dbReference>
<dbReference type="Gene3D" id="3.30.70.330">
    <property type="match status" value="1"/>
</dbReference>
<dbReference type="Proteomes" id="UP000054498">
    <property type="component" value="Unassembled WGS sequence"/>
</dbReference>
<dbReference type="RefSeq" id="XP_013902933.1">
    <property type="nucleotide sequence ID" value="XM_014047479.1"/>
</dbReference>
<name>A0A0D2LAU8_9CHLO</name>
<feature type="compositionally biased region" description="Basic residues" evidence="2">
    <location>
        <begin position="30"/>
        <end position="44"/>
    </location>
</feature>
<sequence>MPMGCGWACSPARASTSGGPLALATCAAARRHQQQRHQQQHQQRRSVAAQAKSTAKEMLAVAPENRAEVAVILDLAEQAAKGWSLTWSRFVSPPVAADALKAIGQLAEVSAIAWGGYPQAERCRIVIGRDELLSAAQADPSQLEGVAALDIRGNFMFDPANHRDFLGALVGTGIVRDRIGDILVQGEGGAQVLVDAELAEHFEAELTQVRSVPVETRLVPLQELRVPPRQEQEIKSVEASMRLDAIASAGFRMGRGAMADLIKGGDVRVNWREAKKPSVELKEGDVVSVTGRGRLEVRRVEKTKKEKFAVNMVRLV</sequence>
<dbReference type="Gene3D" id="3.10.290.10">
    <property type="entry name" value="RNA-binding S4 domain"/>
    <property type="match status" value="1"/>
</dbReference>
<dbReference type="PANTHER" id="PTHR13633:SF3">
    <property type="entry name" value="MITOCHONDRIAL TRANSCRIPTION RESCUE FACTOR 1"/>
    <property type="match status" value="1"/>
</dbReference>
<reference evidence="4 5" key="1">
    <citation type="journal article" date="2013" name="BMC Genomics">
        <title>Reconstruction of the lipid metabolism for the microalga Monoraphidium neglectum from its genome sequence reveals characteristics suitable for biofuel production.</title>
        <authorList>
            <person name="Bogen C."/>
            <person name="Al-Dilaimi A."/>
            <person name="Albersmeier A."/>
            <person name="Wichmann J."/>
            <person name="Grundmann M."/>
            <person name="Rupp O."/>
            <person name="Lauersen K.J."/>
            <person name="Blifernez-Klassen O."/>
            <person name="Kalinowski J."/>
            <person name="Goesmann A."/>
            <person name="Mussgnug J.H."/>
            <person name="Kruse O."/>
        </authorList>
    </citation>
    <scope>NUCLEOTIDE SEQUENCE [LARGE SCALE GENOMIC DNA]</scope>
    <source>
        <strain evidence="4 5">SAG 48.87</strain>
    </source>
</reference>
<dbReference type="SUPFAM" id="SSF55174">
    <property type="entry name" value="Alpha-L RNA-binding motif"/>
    <property type="match status" value="1"/>
</dbReference>
<dbReference type="InterPro" id="IPR040591">
    <property type="entry name" value="RqcP2_RBD"/>
</dbReference>
<dbReference type="InterPro" id="IPR036986">
    <property type="entry name" value="S4_RNA-bd_sf"/>
</dbReference>
<dbReference type="InterPro" id="IPR017506">
    <property type="entry name" value="PSII_S4"/>
</dbReference>
<dbReference type="InterPro" id="IPR002942">
    <property type="entry name" value="S4_RNA-bd"/>
</dbReference>
<evidence type="ECO:0000256" key="2">
    <source>
        <dbReference type="SAM" id="MobiDB-lite"/>
    </source>
</evidence>
<evidence type="ECO:0000313" key="4">
    <source>
        <dbReference type="EMBL" id="KIZ03914.1"/>
    </source>
</evidence>
<keyword evidence="5" id="KW-1185">Reference proteome</keyword>
<dbReference type="SMART" id="SM00363">
    <property type="entry name" value="S4"/>
    <property type="match status" value="1"/>
</dbReference>
<evidence type="ECO:0000259" key="3">
    <source>
        <dbReference type="SMART" id="SM00363"/>
    </source>
</evidence>
<accession>A0A0D2LAU8</accession>
<dbReference type="KEGG" id="mng:MNEG_4042"/>
<dbReference type="PROSITE" id="PS50889">
    <property type="entry name" value="S4"/>
    <property type="match status" value="1"/>
</dbReference>
<feature type="region of interest" description="Disordered" evidence="2">
    <location>
        <begin position="30"/>
        <end position="49"/>
    </location>
</feature>
<dbReference type="Pfam" id="PF01479">
    <property type="entry name" value="S4"/>
    <property type="match status" value="1"/>
</dbReference>
<dbReference type="GO" id="GO:0003723">
    <property type="term" value="F:RNA binding"/>
    <property type="evidence" value="ECO:0007669"/>
    <property type="project" value="UniProtKB-KW"/>
</dbReference>
<gene>
    <name evidence="4" type="ORF">MNEG_4042</name>
</gene>
<dbReference type="GeneID" id="25736920"/>
<evidence type="ECO:0000313" key="5">
    <source>
        <dbReference type="Proteomes" id="UP000054498"/>
    </source>
</evidence>
<dbReference type="Pfam" id="PF17774">
    <property type="entry name" value="YlmH_RBD"/>
    <property type="match status" value="1"/>
</dbReference>
<dbReference type="PANTHER" id="PTHR13633">
    <property type="entry name" value="MITOCHONDRIAL TRANSCRIPTION RESCUE FACTOR 1"/>
    <property type="match status" value="1"/>
</dbReference>
<proteinExistence type="predicted"/>
<organism evidence="4 5">
    <name type="scientific">Monoraphidium neglectum</name>
    <dbReference type="NCBI Taxonomy" id="145388"/>
    <lineage>
        <taxon>Eukaryota</taxon>
        <taxon>Viridiplantae</taxon>
        <taxon>Chlorophyta</taxon>
        <taxon>core chlorophytes</taxon>
        <taxon>Chlorophyceae</taxon>
        <taxon>CS clade</taxon>
        <taxon>Sphaeropleales</taxon>
        <taxon>Selenastraceae</taxon>
        <taxon>Monoraphidium</taxon>
    </lineage>
</organism>